<dbReference type="PROSITE" id="PS00893">
    <property type="entry name" value="NUDIX_BOX"/>
    <property type="match status" value="1"/>
</dbReference>
<dbReference type="Gene3D" id="3.90.79.10">
    <property type="entry name" value="Nucleoside Triphosphate Pyrophosphohydrolase"/>
    <property type="match status" value="1"/>
</dbReference>
<dbReference type="GO" id="GO:0016787">
    <property type="term" value="F:hydrolase activity"/>
    <property type="evidence" value="ECO:0007669"/>
    <property type="project" value="UniProtKB-KW"/>
</dbReference>
<feature type="domain" description="Nudix hydrolase" evidence="3">
    <location>
        <begin position="51"/>
        <end position="188"/>
    </location>
</feature>
<evidence type="ECO:0000256" key="1">
    <source>
        <dbReference type="ARBA" id="ARBA00022801"/>
    </source>
</evidence>
<name>A0A6J5YNM3_9ZZZZ</name>
<keyword evidence="1" id="KW-0378">Hydrolase</keyword>
<dbReference type="InterPro" id="IPR000086">
    <property type="entry name" value="NUDIX_hydrolase_dom"/>
</dbReference>
<proteinExistence type="predicted"/>
<gene>
    <name evidence="4" type="ORF">UFOPK3775_00259</name>
</gene>
<feature type="region of interest" description="Disordered" evidence="2">
    <location>
        <begin position="1"/>
        <end position="43"/>
    </location>
</feature>
<sequence length="194" mass="21278">MNPAPSAGSEGTKKKRRRKRPAHRSPQNSSTPTEGRPAKKNPAKVIYTKRVDEVSAGGLVVDHSGKLGLLIGRRDLKDATGKRILWSLPKGHIEEGETPEQAAIREVAEETGIDSSIAKSLGVIDFWFMAGGKRIHKTVHHFLFRETGGLLAAQESEVDEVAWFPLEEIVSRLAYPDEKKLIARTNAATELAPL</sequence>
<protein>
    <submittedName>
        <fullName evidence="4">Unannotated protein</fullName>
    </submittedName>
</protein>
<dbReference type="InterPro" id="IPR020084">
    <property type="entry name" value="NUDIX_hydrolase_CS"/>
</dbReference>
<dbReference type="SUPFAM" id="SSF55811">
    <property type="entry name" value="Nudix"/>
    <property type="match status" value="1"/>
</dbReference>
<dbReference type="InterPro" id="IPR015797">
    <property type="entry name" value="NUDIX_hydrolase-like_dom_sf"/>
</dbReference>
<evidence type="ECO:0000259" key="3">
    <source>
        <dbReference type="PROSITE" id="PS51462"/>
    </source>
</evidence>
<dbReference type="CDD" id="cd03673">
    <property type="entry name" value="NUDIX_Ap6A_hydrolase"/>
    <property type="match status" value="1"/>
</dbReference>
<feature type="compositionally biased region" description="Basic residues" evidence="2">
    <location>
        <begin position="13"/>
        <end position="23"/>
    </location>
</feature>
<evidence type="ECO:0000313" key="4">
    <source>
        <dbReference type="EMBL" id="CAB4332135.1"/>
    </source>
</evidence>
<organism evidence="4">
    <name type="scientific">freshwater metagenome</name>
    <dbReference type="NCBI Taxonomy" id="449393"/>
    <lineage>
        <taxon>unclassified sequences</taxon>
        <taxon>metagenomes</taxon>
        <taxon>ecological metagenomes</taxon>
    </lineage>
</organism>
<dbReference type="PRINTS" id="PR00502">
    <property type="entry name" value="NUDIXFAMILY"/>
</dbReference>
<dbReference type="PROSITE" id="PS51462">
    <property type="entry name" value="NUDIX"/>
    <property type="match status" value="1"/>
</dbReference>
<dbReference type="Pfam" id="PF00293">
    <property type="entry name" value="NUDIX"/>
    <property type="match status" value="1"/>
</dbReference>
<evidence type="ECO:0000256" key="2">
    <source>
        <dbReference type="SAM" id="MobiDB-lite"/>
    </source>
</evidence>
<dbReference type="InterPro" id="IPR020476">
    <property type="entry name" value="Nudix_hydrolase"/>
</dbReference>
<dbReference type="PANTHER" id="PTHR43736:SF1">
    <property type="entry name" value="DIHYDRONEOPTERIN TRIPHOSPHATE DIPHOSPHATASE"/>
    <property type="match status" value="1"/>
</dbReference>
<dbReference type="PANTHER" id="PTHR43736">
    <property type="entry name" value="ADP-RIBOSE PYROPHOSPHATASE"/>
    <property type="match status" value="1"/>
</dbReference>
<dbReference type="AlphaFoldDB" id="A0A6J5YNM3"/>
<reference evidence="4" key="1">
    <citation type="submission" date="2020-05" db="EMBL/GenBank/DDBJ databases">
        <authorList>
            <person name="Chiriac C."/>
            <person name="Salcher M."/>
            <person name="Ghai R."/>
            <person name="Kavagutti S V."/>
        </authorList>
    </citation>
    <scope>NUCLEOTIDE SEQUENCE</scope>
</reference>
<dbReference type="EMBL" id="CAESAK010000020">
    <property type="protein sequence ID" value="CAB4332135.1"/>
    <property type="molecule type" value="Genomic_DNA"/>
</dbReference>
<accession>A0A6J5YNM3</accession>